<reference evidence="2 3" key="2">
    <citation type="submission" date="2016-12" db="EMBL/GenBank/DDBJ databases">
        <title>Draft Genome Sequence of Cystobacter ferrugineus Strain Cbfe23.</title>
        <authorList>
            <person name="Akbar S."/>
            <person name="Dowd S.E."/>
            <person name="Stevens D.C."/>
        </authorList>
    </citation>
    <scope>NUCLEOTIDE SEQUENCE [LARGE SCALE GENOMIC DNA]</scope>
    <source>
        <strain evidence="2 3">Cbfe23</strain>
    </source>
</reference>
<gene>
    <name evidence="2" type="ORF">BON30_04865</name>
</gene>
<comment type="caution">
    <text evidence="2">The sequence shown here is derived from an EMBL/GenBank/DDBJ whole genome shotgun (WGS) entry which is preliminary data.</text>
</comment>
<protein>
    <submittedName>
        <fullName evidence="2">Uncharacterized protein</fullName>
    </submittedName>
</protein>
<dbReference type="EMBL" id="MPIN01000001">
    <property type="protein sequence ID" value="OJH42526.1"/>
    <property type="molecule type" value="Genomic_DNA"/>
</dbReference>
<reference evidence="3" key="1">
    <citation type="submission" date="2016-11" db="EMBL/GenBank/DDBJ databases">
        <authorList>
            <person name="Shukria A."/>
            <person name="Stevens D.C."/>
        </authorList>
    </citation>
    <scope>NUCLEOTIDE SEQUENCE [LARGE SCALE GENOMIC DNA]</scope>
    <source>
        <strain evidence="3">Cbfe23</strain>
    </source>
</reference>
<evidence type="ECO:0000313" key="3">
    <source>
        <dbReference type="Proteomes" id="UP000182229"/>
    </source>
</evidence>
<dbReference type="AlphaFoldDB" id="A0A1L9BJZ9"/>
<accession>A0A1L9BJZ9</accession>
<name>A0A1L9BJZ9_9BACT</name>
<evidence type="ECO:0000256" key="1">
    <source>
        <dbReference type="SAM" id="MobiDB-lite"/>
    </source>
</evidence>
<keyword evidence="3" id="KW-1185">Reference proteome</keyword>
<sequence length="66" mass="6807">MDVDLPVSRMGFTSMEEEGSRAESRSARRLLGGAVQGAPVPPALVRGPLSIAGGAMSWSGLSPPVR</sequence>
<feature type="region of interest" description="Disordered" evidence="1">
    <location>
        <begin position="1"/>
        <end position="24"/>
    </location>
</feature>
<organism evidence="2 3">
    <name type="scientific">Cystobacter ferrugineus</name>
    <dbReference type="NCBI Taxonomy" id="83449"/>
    <lineage>
        <taxon>Bacteria</taxon>
        <taxon>Pseudomonadati</taxon>
        <taxon>Myxococcota</taxon>
        <taxon>Myxococcia</taxon>
        <taxon>Myxococcales</taxon>
        <taxon>Cystobacterineae</taxon>
        <taxon>Archangiaceae</taxon>
        <taxon>Cystobacter</taxon>
    </lineage>
</organism>
<dbReference type="Proteomes" id="UP000182229">
    <property type="component" value="Unassembled WGS sequence"/>
</dbReference>
<evidence type="ECO:0000313" key="2">
    <source>
        <dbReference type="EMBL" id="OJH42526.1"/>
    </source>
</evidence>
<proteinExistence type="predicted"/>